<protein>
    <submittedName>
        <fullName evidence="2">Uncharacterized protein</fullName>
    </submittedName>
</protein>
<sequence>MGNLWREIERFLEVRQNGNSQLAGENGSENDGCQPNEHHNQPFPISVYECDKQKNKYDEIKPV</sequence>
<comment type="caution">
    <text evidence="2">The sequence shown here is derived from an EMBL/GenBank/DDBJ whole genome shotgun (WGS) entry which is preliminary data.</text>
</comment>
<reference evidence="2" key="1">
    <citation type="submission" date="2019-08" db="EMBL/GenBank/DDBJ databases">
        <authorList>
            <person name="Kucharzyk K."/>
            <person name="Murdoch R.W."/>
            <person name="Higgins S."/>
            <person name="Loffler F."/>
        </authorList>
    </citation>
    <scope>NUCLEOTIDE SEQUENCE</scope>
</reference>
<name>A0A645FP82_9ZZZZ</name>
<feature type="compositionally biased region" description="Polar residues" evidence="1">
    <location>
        <begin position="16"/>
        <end position="33"/>
    </location>
</feature>
<feature type="region of interest" description="Disordered" evidence="1">
    <location>
        <begin position="16"/>
        <end position="47"/>
    </location>
</feature>
<dbReference type="EMBL" id="VSSQ01063158">
    <property type="protein sequence ID" value="MPN16237.1"/>
    <property type="molecule type" value="Genomic_DNA"/>
</dbReference>
<dbReference type="AlphaFoldDB" id="A0A645FP82"/>
<gene>
    <name evidence="2" type="ORF">SDC9_163575</name>
</gene>
<proteinExistence type="predicted"/>
<organism evidence="2">
    <name type="scientific">bioreactor metagenome</name>
    <dbReference type="NCBI Taxonomy" id="1076179"/>
    <lineage>
        <taxon>unclassified sequences</taxon>
        <taxon>metagenomes</taxon>
        <taxon>ecological metagenomes</taxon>
    </lineage>
</organism>
<accession>A0A645FP82</accession>
<evidence type="ECO:0000256" key="1">
    <source>
        <dbReference type="SAM" id="MobiDB-lite"/>
    </source>
</evidence>
<evidence type="ECO:0000313" key="2">
    <source>
        <dbReference type="EMBL" id="MPN16237.1"/>
    </source>
</evidence>